<keyword evidence="2" id="KW-1185">Reference proteome</keyword>
<name>A0A8X6PFK0_NEPPI</name>
<dbReference type="AlphaFoldDB" id="A0A8X6PFK0"/>
<dbReference type="OrthoDB" id="10360882at2759"/>
<dbReference type="EMBL" id="BMAW01019133">
    <property type="protein sequence ID" value="GFT61810.1"/>
    <property type="molecule type" value="Genomic_DNA"/>
</dbReference>
<gene>
    <name evidence="1" type="ORF">NPIL_582991</name>
</gene>
<protein>
    <submittedName>
        <fullName evidence="1">Uncharacterized protein</fullName>
    </submittedName>
</protein>
<comment type="caution">
    <text evidence="1">The sequence shown here is derived from an EMBL/GenBank/DDBJ whole genome shotgun (WGS) entry which is preliminary data.</text>
</comment>
<dbReference type="Proteomes" id="UP000887013">
    <property type="component" value="Unassembled WGS sequence"/>
</dbReference>
<accession>A0A8X6PFK0</accession>
<evidence type="ECO:0000313" key="1">
    <source>
        <dbReference type="EMBL" id="GFT61810.1"/>
    </source>
</evidence>
<sequence>MCYFRKSPQVTTIFVAAEVTDGPLRSAARAELRVQEKRKSDTEEQDRMLWISTAIYCSLRAFLKQRHRVGWKKWWRFSKRPYRVSVAGMEWDGVGADGVKFSGERETK</sequence>
<proteinExistence type="predicted"/>
<evidence type="ECO:0000313" key="2">
    <source>
        <dbReference type="Proteomes" id="UP000887013"/>
    </source>
</evidence>
<reference evidence="1" key="1">
    <citation type="submission" date="2020-08" db="EMBL/GenBank/DDBJ databases">
        <title>Multicomponent nature underlies the extraordinary mechanical properties of spider dragline silk.</title>
        <authorList>
            <person name="Kono N."/>
            <person name="Nakamura H."/>
            <person name="Mori M."/>
            <person name="Yoshida Y."/>
            <person name="Ohtoshi R."/>
            <person name="Malay A.D."/>
            <person name="Moran D.A.P."/>
            <person name="Tomita M."/>
            <person name="Numata K."/>
            <person name="Arakawa K."/>
        </authorList>
    </citation>
    <scope>NUCLEOTIDE SEQUENCE</scope>
</reference>
<organism evidence="1 2">
    <name type="scientific">Nephila pilipes</name>
    <name type="common">Giant wood spider</name>
    <name type="synonym">Nephila maculata</name>
    <dbReference type="NCBI Taxonomy" id="299642"/>
    <lineage>
        <taxon>Eukaryota</taxon>
        <taxon>Metazoa</taxon>
        <taxon>Ecdysozoa</taxon>
        <taxon>Arthropoda</taxon>
        <taxon>Chelicerata</taxon>
        <taxon>Arachnida</taxon>
        <taxon>Araneae</taxon>
        <taxon>Araneomorphae</taxon>
        <taxon>Entelegynae</taxon>
        <taxon>Araneoidea</taxon>
        <taxon>Nephilidae</taxon>
        <taxon>Nephila</taxon>
    </lineage>
</organism>